<evidence type="ECO:0000313" key="6">
    <source>
        <dbReference type="EMBL" id="KFE58877.1"/>
    </source>
</evidence>
<dbReference type="InterPro" id="IPR001054">
    <property type="entry name" value="A/G_cyclase"/>
</dbReference>
<dbReference type="Gene3D" id="3.40.50.300">
    <property type="entry name" value="P-loop containing nucleotide triphosphate hydrolases"/>
    <property type="match status" value="1"/>
</dbReference>
<keyword evidence="1" id="KW-0547">Nucleotide-binding</keyword>
<dbReference type="EMBL" id="JMCB01000034">
    <property type="protein sequence ID" value="KFE58877.1"/>
    <property type="molecule type" value="Genomic_DNA"/>
</dbReference>
<dbReference type="GO" id="GO:0005737">
    <property type="term" value="C:cytoplasm"/>
    <property type="evidence" value="ECO:0007669"/>
    <property type="project" value="TreeGrafter"/>
</dbReference>
<keyword evidence="2" id="KW-0067">ATP-binding</keyword>
<dbReference type="GO" id="GO:0035556">
    <property type="term" value="P:intracellular signal transduction"/>
    <property type="evidence" value="ECO:0007669"/>
    <property type="project" value="InterPro"/>
</dbReference>
<evidence type="ECO:0000259" key="5">
    <source>
        <dbReference type="PROSITE" id="PS50125"/>
    </source>
</evidence>
<keyword evidence="7" id="KW-1185">Reference proteome</keyword>
<dbReference type="PANTHER" id="PTHR16305:SF28">
    <property type="entry name" value="GUANYLATE CYCLASE DOMAIN-CONTAINING PROTEIN"/>
    <property type="match status" value="1"/>
</dbReference>
<name>A0A085VTW4_9BACT</name>
<protein>
    <submittedName>
        <fullName evidence="6">Adenylate cyclase</fullName>
    </submittedName>
</protein>
<proteinExistence type="predicted"/>
<sequence length="1435" mass="158907">MAHEERFLNDRNERMTLAALAPYVPAAIVRKLAQLGEAPLPPVESARGASLLLDIAGFTPIVVSLGNEGPRGIDALQRLLSNCFTEMIEGIRDYGGDIYQFAGDSVLALFEPDRGETDGDVVRRAAICGAHVQRKLARFSRVEVLGQRFTVSSRIGVGFGECHRIVLGEPDQWLQPGLVGQPLEQAVAAEKKASGGEVVLSPQAAALLPDGSPGESRDGFWRFLAPGNLTAPPQRALPVGGARALGQCSLLLHPELLRKVMTSHEGFKGDFRDITCVFVRVKSRHEHSQAEVFVNELNGFFTFAQRESTAHRGVLLMPDFTDKGNVLYFVFGAPTAQQNKESLACHFASKLLQGQGEFPSIEELRIGIATGPAYWGEMGAPSRKGYWALGEVVNTAARLMAHLKEPGIQIEASTQRKVLHEFSLEHVEDAKLKGISRVVPIYRVQSRQVRSLLVKGQGEIVGRRRELALLREAMEESIAGSGRVSIISGEAGIGKSRLSSRLVEEAEAHGALTLYGICYSYETFTPFFPWKEVLVQLFQLHEGNNAQERLERIRTVFEGLEDVGLEWVPVLANIMGLAVAEDERTASMDARQKNQQVFHIIHRLLEKLTEAMPVLLFFEDLHWADQISLDLIEYVAARSSSLRLAMLVTMRPGDALKDLQVPGGVLRVDLTQLDEEDTRALLRLHLRLNPPNPALENLMITKVQGNPFFIESLVGGLVEEGHLEETTGGGRVLRRSLQSLRIPDSIQDVVLNRIDLLPELEKLIVKVASVIGRIFSLDAVHALLPEGIALEEAKRAMAQLTSLGMVLLEMEEPYTCLFKHIVIRDVAYNTLMVSAREQLHRRLARFLEKRAADTAVKPAGILAYHYMAGNDEAKGLEYTLMAARAAKRQYANEEAIHHYNRVLEVLSHSETLDQHVVLEDTRQVMLELAQTLLQAGNYAAAIQMFEQRLAEEDAAEVRADIHVGLGRAFQEKGESGRAIQELERALNLMGRTTPRTMVGLVARTALNLGVHLVSLVFPWILRPVPAHQRALFLKQLSTLYSLGRIYYFVDLSKLIWATLAAINMAQRARTDWGLSQAGSYYGTVLFGAGLLKRSVRYLEEARDFGRRSQDAVAEGIALGRLGFSAIFLNEQDKAGKLGVEAIDMLRQVGERWEVQTAMMVVATSHFLASRFEVAEKYYREMGEMGVELNALMHQGWSHAWVPMCRYLRGDGDVAQLCEELEKGLRISIEVDDLANQCAALNHLANVYVREHRVEDAARVAVQAFDTVWKYQVLVPFLQIGLVDAAEAALFALENGATSVPRSKLQRIVRLGCFKARALSRIYPYMKGPALRVTARFLRLRKGMAAAEPVFLQAIEVLEKAPNRWELGVACYDAAVALPHRRAALLARAREVFTAIGAKAELRRVQRLEADGTPQLPPPAAALPASTAASTEALRL</sequence>
<dbReference type="Gene3D" id="3.30.70.1230">
    <property type="entry name" value="Nucleotide cyclase"/>
    <property type="match status" value="2"/>
</dbReference>
<dbReference type="InterPro" id="IPR041664">
    <property type="entry name" value="AAA_16"/>
</dbReference>
<dbReference type="PATRIC" id="fig|394096.3.peg.8891"/>
<dbReference type="CDD" id="cd07302">
    <property type="entry name" value="CHD"/>
    <property type="match status" value="2"/>
</dbReference>
<evidence type="ECO:0000313" key="7">
    <source>
        <dbReference type="Proteomes" id="UP000028725"/>
    </source>
</evidence>
<gene>
    <name evidence="6" type="ORF">DB31_6174</name>
</gene>
<dbReference type="GO" id="GO:0005524">
    <property type="term" value="F:ATP binding"/>
    <property type="evidence" value="ECO:0007669"/>
    <property type="project" value="UniProtKB-KW"/>
</dbReference>
<dbReference type="STRING" id="394096.DB31_6174"/>
<dbReference type="PANTHER" id="PTHR16305">
    <property type="entry name" value="TESTICULAR SOLUBLE ADENYLYL CYCLASE"/>
    <property type="match status" value="1"/>
</dbReference>
<dbReference type="InterPro" id="IPR019734">
    <property type="entry name" value="TPR_rpt"/>
</dbReference>
<dbReference type="InterPro" id="IPR011990">
    <property type="entry name" value="TPR-like_helical_dom_sf"/>
</dbReference>
<evidence type="ECO:0000256" key="1">
    <source>
        <dbReference type="ARBA" id="ARBA00022741"/>
    </source>
</evidence>
<dbReference type="Proteomes" id="UP000028725">
    <property type="component" value="Unassembled WGS sequence"/>
</dbReference>
<dbReference type="SUPFAM" id="SSF55073">
    <property type="entry name" value="Nucleotide cyclase"/>
    <property type="match status" value="2"/>
</dbReference>
<evidence type="ECO:0000256" key="4">
    <source>
        <dbReference type="SAM" id="MobiDB-lite"/>
    </source>
</evidence>
<dbReference type="InterPro" id="IPR027417">
    <property type="entry name" value="P-loop_NTPase"/>
</dbReference>
<feature type="compositionally biased region" description="Low complexity" evidence="4">
    <location>
        <begin position="1421"/>
        <end position="1435"/>
    </location>
</feature>
<evidence type="ECO:0000256" key="3">
    <source>
        <dbReference type="PROSITE-ProRule" id="PRU00339"/>
    </source>
</evidence>
<comment type="caution">
    <text evidence="6">The sequence shown here is derived from an EMBL/GenBank/DDBJ whole genome shotgun (WGS) entry which is preliminary data.</text>
</comment>
<organism evidence="6 7">
    <name type="scientific">Hyalangium minutum</name>
    <dbReference type="NCBI Taxonomy" id="394096"/>
    <lineage>
        <taxon>Bacteria</taxon>
        <taxon>Pseudomonadati</taxon>
        <taxon>Myxococcota</taxon>
        <taxon>Myxococcia</taxon>
        <taxon>Myxococcales</taxon>
        <taxon>Cystobacterineae</taxon>
        <taxon>Archangiaceae</taxon>
        <taxon>Hyalangium</taxon>
    </lineage>
</organism>
<feature type="region of interest" description="Disordered" evidence="4">
    <location>
        <begin position="1410"/>
        <end position="1435"/>
    </location>
</feature>
<dbReference type="SUPFAM" id="SSF48452">
    <property type="entry name" value="TPR-like"/>
    <property type="match status" value="2"/>
</dbReference>
<dbReference type="Gene3D" id="1.25.40.10">
    <property type="entry name" value="Tetratricopeptide repeat domain"/>
    <property type="match status" value="2"/>
</dbReference>
<accession>A0A085VTW4</accession>
<dbReference type="SUPFAM" id="SSF52540">
    <property type="entry name" value="P-loop containing nucleoside triphosphate hydrolases"/>
    <property type="match status" value="1"/>
</dbReference>
<dbReference type="GO" id="GO:0009190">
    <property type="term" value="P:cyclic nucleotide biosynthetic process"/>
    <property type="evidence" value="ECO:0007669"/>
    <property type="project" value="InterPro"/>
</dbReference>
<evidence type="ECO:0000256" key="2">
    <source>
        <dbReference type="ARBA" id="ARBA00022840"/>
    </source>
</evidence>
<dbReference type="InterPro" id="IPR029787">
    <property type="entry name" value="Nucleotide_cyclase"/>
</dbReference>
<feature type="repeat" description="TPR" evidence="3">
    <location>
        <begin position="959"/>
        <end position="992"/>
    </location>
</feature>
<keyword evidence="3" id="KW-0802">TPR repeat</keyword>
<reference evidence="6 7" key="1">
    <citation type="submission" date="2014-04" db="EMBL/GenBank/DDBJ databases">
        <title>Genome assembly of Hyalangium minutum DSM 14724.</title>
        <authorList>
            <person name="Sharma G."/>
            <person name="Subramanian S."/>
        </authorList>
    </citation>
    <scope>NUCLEOTIDE SEQUENCE [LARGE SCALE GENOMIC DNA]</scope>
    <source>
        <strain evidence="6 7">DSM 14724</strain>
    </source>
</reference>
<dbReference type="Pfam" id="PF13191">
    <property type="entry name" value="AAA_16"/>
    <property type="match status" value="1"/>
</dbReference>
<dbReference type="Pfam" id="PF00211">
    <property type="entry name" value="Guanylate_cyc"/>
    <property type="match status" value="1"/>
</dbReference>
<dbReference type="GO" id="GO:0004016">
    <property type="term" value="F:adenylate cyclase activity"/>
    <property type="evidence" value="ECO:0007669"/>
    <property type="project" value="TreeGrafter"/>
</dbReference>
<feature type="domain" description="Guanylate cyclase" evidence="5">
    <location>
        <begin position="271"/>
        <end position="400"/>
    </location>
</feature>
<dbReference type="PROSITE" id="PS50005">
    <property type="entry name" value="TPR"/>
    <property type="match status" value="1"/>
</dbReference>
<dbReference type="PROSITE" id="PS50125">
    <property type="entry name" value="GUANYLATE_CYCLASE_2"/>
    <property type="match status" value="1"/>
</dbReference>